<feature type="transmembrane region" description="Helical" evidence="1">
    <location>
        <begin position="137"/>
        <end position="158"/>
    </location>
</feature>
<proteinExistence type="predicted"/>
<protein>
    <submittedName>
        <fullName evidence="2">Membrane protein</fullName>
    </submittedName>
</protein>
<keyword evidence="1" id="KW-0812">Transmembrane</keyword>
<keyword evidence="1" id="KW-1133">Transmembrane helix</keyword>
<gene>
    <name evidence="2" type="ORF">HK18_04905</name>
</gene>
<sequence length="159" mass="17610">MMSLIIDGILIGAGATIVMDIWDCIFGSLPGQSRSNWAPVGRWFWRLKDGQVFHQDINDAAPYEHELAFGWFCHYAVGIIYGVIFALYGGTEWFANPTFFPVWIWGIITVGAGWFLLQPGLGIGVAASKLPNAWTVRILNIVAHTFFALGMFGTALLLK</sequence>
<name>A0A251ZX43_9PROT</name>
<feature type="transmembrane region" description="Helical" evidence="1">
    <location>
        <begin position="68"/>
        <end position="88"/>
    </location>
</feature>
<dbReference type="Pfam" id="PF11158">
    <property type="entry name" value="DUF2938"/>
    <property type="match status" value="1"/>
</dbReference>
<evidence type="ECO:0000256" key="1">
    <source>
        <dbReference type="SAM" id="Phobius"/>
    </source>
</evidence>
<dbReference type="InterPro" id="IPR021329">
    <property type="entry name" value="DUF2938"/>
</dbReference>
<dbReference type="AlphaFoldDB" id="A0A251ZX43"/>
<feature type="transmembrane region" description="Helical" evidence="1">
    <location>
        <begin position="100"/>
        <end position="117"/>
    </location>
</feature>
<reference evidence="3" key="1">
    <citation type="submission" date="2014-06" db="EMBL/GenBank/DDBJ databases">
        <authorList>
            <person name="Winans N.J."/>
            <person name="Newell P.D."/>
            <person name="Douglas A.E."/>
        </authorList>
    </citation>
    <scope>NUCLEOTIDE SEQUENCE [LARGE SCALE GENOMIC DNA]</scope>
    <source>
        <strain evidence="3">DmL_052</strain>
    </source>
</reference>
<comment type="caution">
    <text evidence="2">The sequence shown here is derived from an EMBL/GenBank/DDBJ whole genome shotgun (WGS) entry which is preliminary data.</text>
</comment>
<evidence type="ECO:0000313" key="2">
    <source>
        <dbReference type="EMBL" id="OUI79223.1"/>
    </source>
</evidence>
<dbReference type="Proteomes" id="UP000194946">
    <property type="component" value="Unassembled WGS sequence"/>
</dbReference>
<organism evidence="2 3">
    <name type="scientific">Commensalibacter intestini</name>
    <dbReference type="NCBI Taxonomy" id="479936"/>
    <lineage>
        <taxon>Bacteria</taxon>
        <taxon>Pseudomonadati</taxon>
        <taxon>Pseudomonadota</taxon>
        <taxon>Alphaproteobacteria</taxon>
        <taxon>Acetobacterales</taxon>
        <taxon>Acetobacteraceae</taxon>
    </lineage>
</organism>
<evidence type="ECO:0000313" key="3">
    <source>
        <dbReference type="Proteomes" id="UP000194946"/>
    </source>
</evidence>
<keyword evidence="1" id="KW-0472">Membrane</keyword>
<dbReference type="EMBL" id="JOPB01000002">
    <property type="protein sequence ID" value="OUI79223.1"/>
    <property type="molecule type" value="Genomic_DNA"/>
</dbReference>
<accession>A0A251ZX43</accession>
<keyword evidence="3" id="KW-1185">Reference proteome</keyword>